<sequence>MIDHTGINVSNLARSEAFYRAVLAALHYEARKAESDLVIFGSKLRTTGDDPAGDFYIATGDPLTPRSHVAFRATDRSQVDAFHKEALAAGGRDHGVPGLRPEYHEHYYAAFVLDPDGYNIEAVCHVEPR</sequence>
<dbReference type="RefSeq" id="WP_130039965.1">
    <property type="nucleotide sequence ID" value="NZ_JACCEV010000004.1"/>
</dbReference>
<protein>
    <submittedName>
        <fullName evidence="2">VOC family protein</fullName>
    </submittedName>
</protein>
<dbReference type="InterPro" id="IPR004360">
    <property type="entry name" value="Glyas_Fos-R_dOase_dom"/>
</dbReference>
<organism evidence="2 3">
    <name type="scientific">Pollutimonas harenae</name>
    <dbReference type="NCBI Taxonomy" id="657015"/>
    <lineage>
        <taxon>Bacteria</taxon>
        <taxon>Pseudomonadati</taxon>
        <taxon>Pseudomonadota</taxon>
        <taxon>Betaproteobacteria</taxon>
        <taxon>Burkholderiales</taxon>
        <taxon>Alcaligenaceae</taxon>
        <taxon>Pollutimonas</taxon>
    </lineage>
</organism>
<name>A0A853H3M5_9BURK</name>
<keyword evidence="3" id="KW-1185">Reference proteome</keyword>
<feature type="domain" description="VOC" evidence="1">
    <location>
        <begin position="1"/>
        <end position="125"/>
    </location>
</feature>
<evidence type="ECO:0000313" key="2">
    <source>
        <dbReference type="EMBL" id="NYT86832.1"/>
    </source>
</evidence>
<dbReference type="OrthoDB" id="9800438at2"/>
<dbReference type="Proteomes" id="UP000554144">
    <property type="component" value="Unassembled WGS sequence"/>
</dbReference>
<proteinExistence type="predicted"/>
<comment type="caution">
    <text evidence="2">The sequence shown here is derived from an EMBL/GenBank/DDBJ whole genome shotgun (WGS) entry which is preliminary data.</text>
</comment>
<evidence type="ECO:0000313" key="3">
    <source>
        <dbReference type="Proteomes" id="UP000554144"/>
    </source>
</evidence>
<dbReference type="Gene3D" id="3.10.180.10">
    <property type="entry name" value="2,3-Dihydroxybiphenyl 1,2-Dioxygenase, domain 1"/>
    <property type="match status" value="1"/>
</dbReference>
<dbReference type="EMBL" id="JACCEV010000004">
    <property type="protein sequence ID" value="NYT86832.1"/>
    <property type="molecule type" value="Genomic_DNA"/>
</dbReference>
<dbReference type="SUPFAM" id="SSF54593">
    <property type="entry name" value="Glyoxalase/Bleomycin resistance protein/Dihydroxybiphenyl dioxygenase"/>
    <property type="match status" value="1"/>
</dbReference>
<reference evidence="2 3" key="1">
    <citation type="submission" date="2020-07" db="EMBL/GenBank/DDBJ databases">
        <title>Taxonomic revisions and descriptions of new bacterial species based on genomic comparisons in the high-G+C-content subgroup of the family Alcaligenaceae.</title>
        <authorList>
            <person name="Szabo A."/>
            <person name="Felfoldi T."/>
        </authorList>
    </citation>
    <scope>NUCLEOTIDE SEQUENCE [LARGE SCALE GENOMIC DNA]</scope>
    <source>
        <strain evidence="2 3">DSM 25667</strain>
    </source>
</reference>
<dbReference type="Pfam" id="PF00903">
    <property type="entry name" value="Glyoxalase"/>
    <property type="match status" value="1"/>
</dbReference>
<dbReference type="PROSITE" id="PS51819">
    <property type="entry name" value="VOC"/>
    <property type="match status" value="1"/>
</dbReference>
<dbReference type="InterPro" id="IPR029068">
    <property type="entry name" value="Glyas_Bleomycin-R_OHBP_Dase"/>
</dbReference>
<dbReference type="AlphaFoldDB" id="A0A853H3M5"/>
<dbReference type="InterPro" id="IPR037523">
    <property type="entry name" value="VOC_core"/>
</dbReference>
<dbReference type="CDD" id="cd07262">
    <property type="entry name" value="VOC_like"/>
    <property type="match status" value="1"/>
</dbReference>
<accession>A0A853H3M5</accession>
<dbReference type="PANTHER" id="PTHR35006">
    <property type="entry name" value="GLYOXALASE FAMILY PROTEIN (AFU_ORTHOLOGUE AFUA_5G14830)"/>
    <property type="match status" value="1"/>
</dbReference>
<evidence type="ECO:0000259" key="1">
    <source>
        <dbReference type="PROSITE" id="PS51819"/>
    </source>
</evidence>
<dbReference type="PANTHER" id="PTHR35006:SF2">
    <property type="entry name" value="GLYOXALASE FAMILY PROTEIN (AFU_ORTHOLOGUE AFUA_5G14830)"/>
    <property type="match status" value="1"/>
</dbReference>
<gene>
    <name evidence="2" type="ORF">H0A62_14600</name>
</gene>